<protein>
    <recommendedName>
        <fullName evidence="1">Nitrate/nitrite sensing protein domain-containing protein</fullName>
    </recommendedName>
</protein>
<evidence type="ECO:0000313" key="3">
    <source>
        <dbReference type="Proteomes" id="UP000018922"/>
    </source>
</evidence>
<feature type="domain" description="Nitrate/nitrite sensing protein" evidence="1">
    <location>
        <begin position="53"/>
        <end position="278"/>
    </location>
</feature>
<proteinExistence type="predicted"/>
<evidence type="ECO:0000259" key="1">
    <source>
        <dbReference type="Pfam" id="PF08376"/>
    </source>
</evidence>
<dbReference type="STRING" id="1430440.MGMSRv2__1352"/>
<dbReference type="eggNOG" id="COG5001">
    <property type="taxonomic scope" value="Bacteria"/>
</dbReference>
<sequence length="317" mass="33544">MHAIVSAALTGLAVPAAALVLTAPALALDARRQERSSGQTLDRIGQIVAAGRLIHELQRERGLSVGYLSKSADDYTTLDRQIVVTDDSLAAFHRVFADHPPDEAVTSGVAGLDAHRQRIRHRQVPPAQAAMGYGGRIGVLLDLIGQGVKSAARGRLARLGTAYLNLVSAKEAAGQERAHLTAALSAPTMEAAARRRAHDLREQQDMLLRLFADGAGAELARFSQAALADPERVVNALRNAALAEDAKLHRPTAILWFEAATRRIDALKEVEMRLEATLLTAATATRSRAGRNLRVIVGAVLGSLGLLGGIASTVGAL</sequence>
<dbReference type="AlphaFoldDB" id="V6EZI5"/>
<reference evidence="2 3" key="1">
    <citation type="journal article" date="2014" name="Genome Announc.">
        <title>Complete genome sequence of Magnetospirillum gryphiswaldense MSR-1.</title>
        <authorList>
            <person name="Wang X."/>
            <person name="Wang Q."/>
            <person name="Zhang W."/>
            <person name="Wang Y."/>
            <person name="Li L."/>
            <person name="Wen T."/>
            <person name="Zhang T."/>
            <person name="Zhang Y."/>
            <person name="Xu J."/>
            <person name="Hu J."/>
            <person name="Li S."/>
            <person name="Liu L."/>
            <person name="Liu J."/>
            <person name="Jiang W."/>
            <person name="Tian J."/>
            <person name="Li Y."/>
            <person name="Schuler D."/>
            <person name="Wang L."/>
            <person name="Li J."/>
        </authorList>
    </citation>
    <scope>NUCLEOTIDE SEQUENCE [LARGE SCALE GENOMIC DNA]</scope>
    <source>
        <strain evidence="3">DSM 6361 / JCM 21280 / NBRC 15271 / MSR-1</strain>
    </source>
</reference>
<evidence type="ECO:0000313" key="2">
    <source>
        <dbReference type="EMBL" id="CDK98567.1"/>
    </source>
</evidence>
<dbReference type="EMBL" id="HG794546">
    <property type="protein sequence ID" value="CDK98567.1"/>
    <property type="molecule type" value="Genomic_DNA"/>
</dbReference>
<dbReference type="KEGG" id="mgy:MGMSRv2__1352"/>
<organism evidence="2 3">
    <name type="scientific">Magnetospirillum gryphiswaldense (strain DSM 6361 / JCM 21280 / NBRC 15271 / MSR-1)</name>
    <dbReference type="NCBI Taxonomy" id="431944"/>
    <lineage>
        <taxon>Bacteria</taxon>
        <taxon>Pseudomonadati</taxon>
        <taxon>Pseudomonadota</taxon>
        <taxon>Alphaproteobacteria</taxon>
        <taxon>Rhodospirillales</taxon>
        <taxon>Rhodospirillaceae</taxon>
        <taxon>Magnetospirillum</taxon>
    </lineage>
</organism>
<gene>
    <name evidence="2" type="ordered locus">MGMSRv2__1352</name>
</gene>
<dbReference type="InterPro" id="IPR013587">
    <property type="entry name" value="Nitrate/nitrite_sensing"/>
</dbReference>
<accession>V6EZI5</accession>
<dbReference type="HOGENOM" id="CLU_876614_0_0_5"/>
<keyword evidence="3" id="KW-1185">Reference proteome</keyword>
<dbReference type="Proteomes" id="UP000018922">
    <property type="component" value="Chromosome I"/>
</dbReference>
<dbReference type="Pfam" id="PF08376">
    <property type="entry name" value="NIT"/>
    <property type="match status" value="1"/>
</dbReference>
<name>V6EZI5_MAGGM</name>